<protein>
    <recommendedName>
        <fullName evidence="4">Hemopexin</fullName>
    </recommendedName>
</protein>
<dbReference type="Proteomes" id="UP000694680">
    <property type="component" value="Chromosome 21"/>
</dbReference>
<dbReference type="FunFam" id="2.110.10.10:FF:000009">
    <property type="entry name" value="Hemopexin"/>
    <property type="match status" value="1"/>
</dbReference>
<evidence type="ECO:0000256" key="10">
    <source>
        <dbReference type="ARBA" id="ARBA00022737"/>
    </source>
</evidence>
<keyword evidence="10" id="KW-0677">Repeat</keyword>
<name>A0A8C5EDI6_GOUWI</name>
<evidence type="ECO:0000313" key="14">
    <source>
        <dbReference type="Ensembl" id="ENSGWIP00000019166.1"/>
    </source>
</evidence>
<evidence type="ECO:0000256" key="13">
    <source>
        <dbReference type="PROSITE-ProRule" id="PRU01011"/>
    </source>
</evidence>
<evidence type="ECO:0000256" key="7">
    <source>
        <dbReference type="ARBA" id="ARBA00022617"/>
    </source>
</evidence>
<keyword evidence="11" id="KW-0408">Iron</keyword>
<keyword evidence="6" id="KW-0964">Secreted</keyword>
<evidence type="ECO:0000256" key="9">
    <source>
        <dbReference type="ARBA" id="ARBA00022729"/>
    </source>
</evidence>
<feature type="repeat" description="Hemopexin" evidence="13">
    <location>
        <begin position="167"/>
        <end position="211"/>
    </location>
</feature>
<comment type="function">
    <text evidence="1">Binds heme and transports it to the liver for breakdown and iron recovery, after which the free hemopexin returns to the circulation.</text>
</comment>
<feature type="repeat" description="Hemopexin" evidence="13">
    <location>
        <begin position="213"/>
        <end position="258"/>
    </location>
</feature>
<evidence type="ECO:0000256" key="2">
    <source>
        <dbReference type="ARBA" id="ARBA00004613"/>
    </source>
</evidence>
<dbReference type="CDD" id="cd00094">
    <property type="entry name" value="HX"/>
    <property type="match status" value="1"/>
</dbReference>
<evidence type="ECO:0000256" key="4">
    <source>
        <dbReference type="ARBA" id="ARBA00013632"/>
    </source>
</evidence>
<reference evidence="14" key="2">
    <citation type="submission" date="2025-08" db="UniProtKB">
        <authorList>
            <consortium name="Ensembl"/>
        </authorList>
    </citation>
    <scope>IDENTIFICATION</scope>
</reference>
<dbReference type="InterPro" id="IPR000585">
    <property type="entry name" value="Hemopexin-like_dom"/>
</dbReference>
<evidence type="ECO:0000256" key="6">
    <source>
        <dbReference type="ARBA" id="ARBA00022525"/>
    </source>
</evidence>
<keyword evidence="5" id="KW-0813">Transport</keyword>
<dbReference type="InterPro" id="IPR036375">
    <property type="entry name" value="Hemopexin-like_dom_sf"/>
</dbReference>
<dbReference type="AlphaFoldDB" id="A0A8C5EDI6"/>
<dbReference type="Gene3D" id="2.110.10.10">
    <property type="entry name" value="Hemopexin-like domain"/>
    <property type="match status" value="2"/>
</dbReference>
<evidence type="ECO:0000256" key="8">
    <source>
        <dbReference type="ARBA" id="ARBA00022723"/>
    </source>
</evidence>
<comment type="similarity">
    <text evidence="3">Belongs to the hemopexin family.</text>
</comment>
<organism evidence="14 15">
    <name type="scientific">Gouania willdenowi</name>
    <name type="common">Blunt-snouted clingfish</name>
    <name type="synonym">Lepadogaster willdenowi</name>
    <dbReference type="NCBI Taxonomy" id="441366"/>
    <lineage>
        <taxon>Eukaryota</taxon>
        <taxon>Metazoa</taxon>
        <taxon>Chordata</taxon>
        <taxon>Craniata</taxon>
        <taxon>Vertebrata</taxon>
        <taxon>Euteleostomi</taxon>
        <taxon>Actinopterygii</taxon>
        <taxon>Neopterygii</taxon>
        <taxon>Teleostei</taxon>
        <taxon>Neoteleostei</taxon>
        <taxon>Acanthomorphata</taxon>
        <taxon>Ovalentaria</taxon>
        <taxon>Blenniimorphae</taxon>
        <taxon>Blenniiformes</taxon>
        <taxon>Gobiesocoidei</taxon>
        <taxon>Gobiesocidae</taxon>
        <taxon>Gobiesocinae</taxon>
        <taxon>Gouania</taxon>
    </lineage>
</organism>
<dbReference type="PANTHER" id="PTHR22917:SF10">
    <property type="entry name" value="HEMOPEXIN"/>
    <property type="match status" value="1"/>
</dbReference>
<dbReference type="PANTHER" id="PTHR22917">
    <property type="entry name" value="HEMOPEXIN DOMAIN-CONTAINING PROTEIN"/>
    <property type="match status" value="1"/>
</dbReference>
<keyword evidence="9" id="KW-0732">Signal</keyword>
<reference evidence="14" key="1">
    <citation type="submission" date="2020-06" db="EMBL/GenBank/DDBJ databases">
        <authorList>
            <consortium name="Wellcome Sanger Institute Data Sharing"/>
        </authorList>
    </citation>
    <scope>NUCLEOTIDE SEQUENCE [LARGE SCALE GENOMIC DNA]</scope>
</reference>
<feature type="repeat" description="Hemopexin" evidence="13">
    <location>
        <begin position="115"/>
        <end position="166"/>
    </location>
</feature>
<dbReference type="SUPFAM" id="SSF50923">
    <property type="entry name" value="Hemopexin-like domain"/>
    <property type="match status" value="2"/>
</dbReference>
<keyword evidence="7" id="KW-0349">Heme</keyword>
<evidence type="ECO:0000256" key="5">
    <source>
        <dbReference type="ARBA" id="ARBA00022448"/>
    </source>
</evidence>
<dbReference type="PROSITE" id="PS51642">
    <property type="entry name" value="HEMOPEXIN_2"/>
    <property type="match status" value="5"/>
</dbReference>
<dbReference type="GO" id="GO:0046872">
    <property type="term" value="F:metal ion binding"/>
    <property type="evidence" value="ECO:0007669"/>
    <property type="project" value="UniProtKB-KW"/>
</dbReference>
<evidence type="ECO:0000256" key="3">
    <source>
        <dbReference type="ARBA" id="ARBA00011072"/>
    </source>
</evidence>
<evidence type="ECO:0000313" key="15">
    <source>
        <dbReference type="Proteomes" id="UP000694680"/>
    </source>
</evidence>
<sequence length="457" mass="52367">MTCELKCGNHPCFTVSESLPCLWEELLKYRTIEPDPHQKHDHNNHQSTQSIALSPIQTNPADNPDPCDGLEMDAVALNEEGVPYFFKGDYVFKGFGGQAKMINKSFPEVDNHHQMDHIDAAFRMHHDDDPTHNNIFFILDDMVYSYYQYKLEEGYPKNISEVFPGIPDHLDAAVECPKPECDEHSVIFFKGHDSYHFNVKTKAVEKKKFESMPNCTSAFRFMEHYYCFHGHMFSKFDPKTGEVHGKQPKDVRDYFMRCSSNNHTERERCSRVHLDAVTSDQAGHMYAFRGHYFLQKDKDGVLKADTIEHAFKELHSDVEAVFSHDDHLYMIKDDNVFAYTVGENHTLLDGYPKPLKEELGIEGHIDAAFVCEDHQHVHIIKGQHIYNVDMKASPRAATGKGKLLLLSKVNAAMCGPEGLKVIVGNNYYRYNSTMLFVAGRALPEQHRVSQELFGCDH</sequence>
<dbReference type="InterPro" id="IPR018487">
    <property type="entry name" value="Hemopexin-like_repeat"/>
</dbReference>
<dbReference type="InterPro" id="IPR051298">
    <property type="entry name" value="Heme_transport/Cell_adhesion"/>
</dbReference>
<feature type="repeat" description="Hemopexin" evidence="13">
    <location>
        <begin position="362"/>
        <end position="404"/>
    </location>
</feature>
<keyword evidence="12" id="KW-0325">Glycoprotein</keyword>
<dbReference type="Ensembl" id="ENSGWIT00000021095.1">
    <property type="protein sequence ID" value="ENSGWIP00000019166.1"/>
    <property type="gene ID" value="ENSGWIG00000010148.1"/>
</dbReference>
<accession>A0A8C5EDI6</accession>
<reference evidence="14" key="3">
    <citation type="submission" date="2025-09" db="UniProtKB">
        <authorList>
            <consortium name="Ensembl"/>
        </authorList>
    </citation>
    <scope>IDENTIFICATION</scope>
</reference>
<keyword evidence="15" id="KW-1185">Reference proteome</keyword>
<proteinExistence type="inferred from homology"/>
<evidence type="ECO:0000256" key="1">
    <source>
        <dbReference type="ARBA" id="ARBA00002031"/>
    </source>
</evidence>
<dbReference type="GO" id="GO:0005615">
    <property type="term" value="C:extracellular space"/>
    <property type="evidence" value="ECO:0007669"/>
    <property type="project" value="TreeGrafter"/>
</dbReference>
<comment type="subcellular location">
    <subcellularLocation>
        <location evidence="2">Secreted</location>
    </subcellularLocation>
</comment>
<gene>
    <name evidence="14" type="primary">hpxa</name>
</gene>
<keyword evidence="8" id="KW-0479">Metal-binding</keyword>
<dbReference type="SMART" id="SM00120">
    <property type="entry name" value="HX"/>
    <property type="match status" value="5"/>
</dbReference>
<evidence type="ECO:0000256" key="11">
    <source>
        <dbReference type="ARBA" id="ARBA00023004"/>
    </source>
</evidence>
<feature type="repeat" description="Hemopexin" evidence="13">
    <location>
        <begin position="64"/>
        <end position="109"/>
    </location>
</feature>
<evidence type="ECO:0000256" key="12">
    <source>
        <dbReference type="ARBA" id="ARBA00023180"/>
    </source>
</evidence>